<protein>
    <submittedName>
        <fullName evidence="2">Helix-turn-helix domain-containing protein</fullName>
    </submittedName>
</protein>
<sequence>MIQLFLREWREHRGLTQQQLAERSGIALPNLSKIELGQMRWHSEMLEQLALAFDLDDPRRLLFPPA</sequence>
<dbReference type="PROSITE" id="PS50943">
    <property type="entry name" value="HTH_CROC1"/>
    <property type="match status" value="1"/>
</dbReference>
<dbReference type="AlphaFoldDB" id="A0A1C3XI84"/>
<dbReference type="CDD" id="cd00093">
    <property type="entry name" value="HTH_XRE"/>
    <property type="match status" value="1"/>
</dbReference>
<proteinExistence type="predicted"/>
<reference evidence="2 3" key="1">
    <citation type="submission" date="2016-08" db="EMBL/GenBank/DDBJ databases">
        <authorList>
            <person name="Seilhamer J.J."/>
        </authorList>
    </citation>
    <scope>NUCLEOTIDE SEQUENCE [LARGE SCALE GENOMIC DNA]</scope>
    <source>
        <strain evidence="2 3">CCBAU 10071</strain>
    </source>
</reference>
<dbReference type="Pfam" id="PF12844">
    <property type="entry name" value="HTH_19"/>
    <property type="match status" value="1"/>
</dbReference>
<dbReference type="SUPFAM" id="SSF47413">
    <property type="entry name" value="lambda repressor-like DNA-binding domains"/>
    <property type="match status" value="1"/>
</dbReference>
<gene>
    <name evidence="2" type="ORF">GA0061099_102152</name>
</gene>
<dbReference type="RefSeq" id="WP_141697745.1">
    <property type="nucleotide sequence ID" value="NZ_FMAE01000021.1"/>
</dbReference>
<dbReference type="GO" id="GO:0003677">
    <property type="term" value="F:DNA binding"/>
    <property type="evidence" value="ECO:0007669"/>
    <property type="project" value="InterPro"/>
</dbReference>
<evidence type="ECO:0000313" key="3">
    <source>
        <dbReference type="Proteomes" id="UP000183174"/>
    </source>
</evidence>
<dbReference type="Gene3D" id="1.10.260.40">
    <property type="entry name" value="lambda repressor-like DNA-binding domains"/>
    <property type="match status" value="1"/>
</dbReference>
<feature type="domain" description="HTH cro/C1-type" evidence="1">
    <location>
        <begin position="6"/>
        <end position="61"/>
    </location>
</feature>
<organism evidence="2 3">
    <name type="scientific">Bradyrhizobium yuanmingense</name>
    <dbReference type="NCBI Taxonomy" id="108015"/>
    <lineage>
        <taxon>Bacteria</taxon>
        <taxon>Pseudomonadati</taxon>
        <taxon>Pseudomonadota</taxon>
        <taxon>Alphaproteobacteria</taxon>
        <taxon>Hyphomicrobiales</taxon>
        <taxon>Nitrobacteraceae</taxon>
        <taxon>Bradyrhizobium</taxon>
    </lineage>
</organism>
<dbReference type="Proteomes" id="UP000183174">
    <property type="component" value="Unassembled WGS sequence"/>
</dbReference>
<name>A0A1C3XI84_9BRAD</name>
<dbReference type="InterPro" id="IPR001387">
    <property type="entry name" value="Cro/C1-type_HTH"/>
</dbReference>
<dbReference type="EMBL" id="FMAE01000021">
    <property type="protein sequence ID" value="SCB51786.1"/>
    <property type="molecule type" value="Genomic_DNA"/>
</dbReference>
<evidence type="ECO:0000313" key="2">
    <source>
        <dbReference type="EMBL" id="SCB51786.1"/>
    </source>
</evidence>
<dbReference type="InterPro" id="IPR010982">
    <property type="entry name" value="Lambda_DNA-bd_dom_sf"/>
</dbReference>
<evidence type="ECO:0000259" key="1">
    <source>
        <dbReference type="PROSITE" id="PS50943"/>
    </source>
</evidence>
<accession>A0A1C3XI84</accession>
<dbReference type="SMART" id="SM00530">
    <property type="entry name" value="HTH_XRE"/>
    <property type="match status" value="1"/>
</dbReference>